<evidence type="ECO:0000313" key="1">
    <source>
        <dbReference type="EMBL" id="KAJ3544707.1"/>
    </source>
</evidence>
<dbReference type="Proteomes" id="UP001148629">
    <property type="component" value="Unassembled WGS sequence"/>
</dbReference>
<accession>A0ACC1SQU2</accession>
<evidence type="ECO:0000313" key="2">
    <source>
        <dbReference type="Proteomes" id="UP001148629"/>
    </source>
</evidence>
<protein>
    <submittedName>
        <fullName evidence="1">Uncharacterized protein</fullName>
    </submittedName>
</protein>
<dbReference type="EMBL" id="JANRMS010000183">
    <property type="protein sequence ID" value="KAJ3544707.1"/>
    <property type="molecule type" value="Genomic_DNA"/>
</dbReference>
<comment type="caution">
    <text evidence="1">The sequence shown here is derived from an EMBL/GenBank/DDBJ whole genome shotgun (WGS) entry which is preliminary data.</text>
</comment>
<gene>
    <name evidence="1" type="ORF">NM208_g2916</name>
</gene>
<keyword evidence="2" id="KW-1185">Reference proteome</keyword>
<organism evidence="1 2">
    <name type="scientific">Fusarium decemcellulare</name>
    <dbReference type="NCBI Taxonomy" id="57161"/>
    <lineage>
        <taxon>Eukaryota</taxon>
        <taxon>Fungi</taxon>
        <taxon>Dikarya</taxon>
        <taxon>Ascomycota</taxon>
        <taxon>Pezizomycotina</taxon>
        <taxon>Sordariomycetes</taxon>
        <taxon>Hypocreomycetidae</taxon>
        <taxon>Hypocreales</taxon>
        <taxon>Nectriaceae</taxon>
        <taxon>Fusarium</taxon>
        <taxon>Fusarium decemcellulare species complex</taxon>
    </lineage>
</organism>
<name>A0ACC1SQU2_9HYPO</name>
<proteinExistence type="predicted"/>
<reference evidence="1" key="1">
    <citation type="submission" date="2022-08" db="EMBL/GenBank/DDBJ databases">
        <title>Genome Sequence of Fusarium decemcellulare.</title>
        <authorList>
            <person name="Buettner E."/>
        </authorList>
    </citation>
    <scope>NUCLEOTIDE SEQUENCE</scope>
    <source>
        <strain evidence="1">Babe19</strain>
    </source>
</reference>
<sequence>MATAPITVGLPRSPVWAPQAHSWNMSVPEQIRVSYARTAALAKHVDMTVKDIMELSPKFWKFHSDYTRNIKTTATLNQDSSLDLHTPVSHAAKVIPPTTPYARMARLAVVFAQLIVKGEQRSVQPFIARINTANSTMVPGVVLSPGHSWGGLIGSEDPRKDIFGHIQRVTVGTLSLSLTHIPLLRLMAYIAGKYSQRRTVASANPAQRVPIISFSTQYSPILTALTFASVLEAFGQQIYQSFAKQNPRVKSGLAYVFKQTAFSAGETLYNEMIERCGWQGLYGHNQMIEMAMCIRGNSVAEGDKLVLCIRLVSELLLNRYELPKPWNPKGLLAQHEASLWKKASRASKNIMVFPGSNRSEAFNQLLLPQCTNLVKTVGHRMAYEAAAASDTVSTEILDLFEASCILQDSSWYVEHKKLTISRMHKRHAEALNALLPKLDMMLEQTRAAPWVTAPLLKEADWDDFIEGLPTFSYKGEIPPVIAQEPSTPESEVTLRENSLGSQTAANVLNNKLGQSPEAYSNESVIPSRPGVVENRKGDRFTRLREAIRLISSYH</sequence>